<dbReference type="STRING" id="745531.A0A0C3NEK4"/>
<dbReference type="SMART" id="SM00119">
    <property type="entry name" value="HECTc"/>
    <property type="match status" value="1"/>
</dbReference>
<comment type="catalytic activity">
    <reaction evidence="1">
        <text>S-ubiquitinyl-[E2 ubiquitin-conjugating enzyme]-L-cysteine + [acceptor protein]-L-lysine = [E2 ubiquitin-conjugating enzyme]-L-cysteine + N(6)-ubiquitinyl-[acceptor protein]-L-lysine.</text>
        <dbReference type="EC" id="2.3.2.26"/>
    </reaction>
</comment>
<dbReference type="PANTHER" id="PTHR45700:SF2">
    <property type="entry name" value="UBIQUITIN-PROTEIN LIGASE E3C"/>
    <property type="match status" value="1"/>
</dbReference>
<evidence type="ECO:0000256" key="2">
    <source>
        <dbReference type="ARBA" id="ARBA00012485"/>
    </source>
</evidence>
<dbReference type="Pfam" id="PF00632">
    <property type="entry name" value="HECT"/>
    <property type="match status" value="1"/>
</dbReference>
<name>A0A0C3NEK4_PHLG1</name>
<gene>
    <name evidence="7" type="ORF">PHLGIDRAFT_130380</name>
</gene>
<evidence type="ECO:0000256" key="3">
    <source>
        <dbReference type="ARBA" id="ARBA00022679"/>
    </source>
</evidence>
<evidence type="ECO:0000256" key="4">
    <source>
        <dbReference type="ARBA" id="ARBA00022786"/>
    </source>
</evidence>
<dbReference type="EC" id="2.3.2.26" evidence="2"/>
<keyword evidence="4 5" id="KW-0833">Ubl conjugation pathway</keyword>
<feature type="domain" description="HECT" evidence="6">
    <location>
        <begin position="686"/>
        <end position="1022"/>
    </location>
</feature>
<sequence length="1022" mass="114294">MDFPLFGEGSGKRRREINLGGRTTAANHAAILQEARERRQQRTEQRRKEESATRIQSWWRGRKHASQVRAQLRTTFKQNISNVTGLRCLVLVGKDDALLTEWAKVMLSDDAALLAQAMSDSAWSVSLCKAVMLLLHSVSDNPLSPDAEIQLKVIEILLSPQSSSKPSRSTIALLLHLLEHGYYTLLGRAISRIPLQSKSAPILPALVTLVVQPFNAFDPPTEVYRSCIELFFSYILIIPLLPNRLPLASLSFLAPRIPFQRLELDSVPRIASNVTADDSRVNLIANLAAFAPVRYPTLPVQALAGYLHLTAEIMKALPIHALEPPERNAQPQIAWEDDDSDSENAPLVEIVASFAPRRNLPQLDVKTKTRLQTLPSQAHINSILSATHKHTNPTIRTALFSWLHALSTVWPSRRDKIMGNVVAWSGGGLVRELYRGYVRSAPLGHGTNAAPLTDSANASHWPPLLFLVDLYNQALLTMGDDEFFSSSPATLTSAALTSAAVSTTVVARNPLTLDEITSFSHQLLNIVFYLYWREDSSADATVPGMPNLKFEAARERMTKLLQSIHARDSRRPFTPPDHWLMTSQVDIGPFVEAAIYEESKLSDPEGTSRTLSKRQIASISPRLGVLNNIPFAIPFDVRVSIFRSFINNDASSRGYNLRGRGGMWNPPTRVVVRRGKIAEDGFNKLGDVDLKGSIAITFIDQWGQEEAGIDGGGVFKEFLTELCKEVFDTDRGLWLANKKNELYPNPHSYATETINLAWYRFIGRILGKALYEGILVDVAFAGFFLAKWLGKQSFLDDLSSLDPELYQGLIFLKHYAGNPEDLSLNFAVATEEFGVTKSIPLVPNGDQIPVTRENRLQYIYLVSHYRLNKQIKQQSDAFFEGLSDMIDPKWLRMFNQQELQILLGGVNSPIDLNDLRQNTQYGGLFEDHEQTIEMFWKVVGTFSQDQRRALLRFATSCSRPPLLGFKELVPNFAIRDAGSDESRLPTASTCVNLLKLPRYKTERALREKLLQAIQSNAGFDLS</sequence>
<dbReference type="CDD" id="cd00078">
    <property type="entry name" value="HECTc"/>
    <property type="match status" value="1"/>
</dbReference>
<dbReference type="EMBL" id="KN840636">
    <property type="protein sequence ID" value="KIP03064.1"/>
    <property type="molecule type" value="Genomic_DNA"/>
</dbReference>
<dbReference type="Gene3D" id="3.90.1750.10">
    <property type="entry name" value="Hect, E3 ligase catalytic domains"/>
    <property type="match status" value="1"/>
</dbReference>
<dbReference type="AlphaFoldDB" id="A0A0C3NEK4"/>
<reference evidence="7 8" key="1">
    <citation type="journal article" date="2014" name="PLoS Genet.">
        <title>Analysis of the Phlebiopsis gigantea genome, transcriptome and secretome provides insight into its pioneer colonization strategies of wood.</title>
        <authorList>
            <person name="Hori C."/>
            <person name="Ishida T."/>
            <person name="Igarashi K."/>
            <person name="Samejima M."/>
            <person name="Suzuki H."/>
            <person name="Master E."/>
            <person name="Ferreira P."/>
            <person name="Ruiz-Duenas F.J."/>
            <person name="Held B."/>
            <person name="Canessa P."/>
            <person name="Larrondo L.F."/>
            <person name="Schmoll M."/>
            <person name="Druzhinina I.S."/>
            <person name="Kubicek C.P."/>
            <person name="Gaskell J.A."/>
            <person name="Kersten P."/>
            <person name="St John F."/>
            <person name="Glasner J."/>
            <person name="Sabat G."/>
            <person name="Splinter BonDurant S."/>
            <person name="Syed K."/>
            <person name="Yadav J."/>
            <person name="Mgbeahuruike A.C."/>
            <person name="Kovalchuk A."/>
            <person name="Asiegbu F.O."/>
            <person name="Lackner G."/>
            <person name="Hoffmeister D."/>
            <person name="Rencoret J."/>
            <person name="Gutierrez A."/>
            <person name="Sun H."/>
            <person name="Lindquist E."/>
            <person name="Barry K."/>
            <person name="Riley R."/>
            <person name="Grigoriev I.V."/>
            <person name="Henrissat B."/>
            <person name="Kues U."/>
            <person name="Berka R.M."/>
            <person name="Martinez A.T."/>
            <person name="Covert S.F."/>
            <person name="Blanchette R.A."/>
            <person name="Cullen D."/>
        </authorList>
    </citation>
    <scope>NUCLEOTIDE SEQUENCE [LARGE SCALE GENOMIC DNA]</scope>
    <source>
        <strain evidence="7 8">11061_1 CR5-6</strain>
    </source>
</reference>
<organism evidence="7 8">
    <name type="scientific">Phlebiopsis gigantea (strain 11061_1 CR5-6)</name>
    <name type="common">White-rot fungus</name>
    <name type="synonym">Peniophora gigantea</name>
    <dbReference type="NCBI Taxonomy" id="745531"/>
    <lineage>
        <taxon>Eukaryota</taxon>
        <taxon>Fungi</taxon>
        <taxon>Dikarya</taxon>
        <taxon>Basidiomycota</taxon>
        <taxon>Agaricomycotina</taxon>
        <taxon>Agaricomycetes</taxon>
        <taxon>Polyporales</taxon>
        <taxon>Phanerochaetaceae</taxon>
        <taxon>Phlebiopsis</taxon>
    </lineage>
</organism>
<evidence type="ECO:0000313" key="8">
    <source>
        <dbReference type="Proteomes" id="UP000053257"/>
    </source>
</evidence>
<dbReference type="PANTHER" id="PTHR45700">
    <property type="entry name" value="UBIQUITIN-PROTEIN LIGASE E3C"/>
    <property type="match status" value="1"/>
</dbReference>
<keyword evidence="3" id="KW-0808">Transferase</keyword>
<evidence type="ECO:0000313" key="7">
    <source>
        <dbReference type="EMBL" id="KIP03064.1"/>
    </source>
</evidence>
<dbReference type="InterPro" id="IPR035983">
    <property type="entry name" value="Hect_E3_ubiquitin_ligase"/>
</dbReference>
<evidence type="ECO:0000256" key="5">
    <source>
        <dbReference type="PROSITE-ProRule" id="PRU00104"/>
    </source>
</evidence>
<evidence type="ECO:0000259" key="6">
    <source>
        <dbReference type="PROSITE" id="PS50237"/>
    </source>
</evidence>
<dbReference type="Gene3D" id="3.30.2160.10">
    <property type="entry name" value="Hect, E3 ligase catalytic domain"/>
    <property type="match status" value="1"/>
</dbReference>
<dbReference type="FunFam" id="3.30.2410.10:FF:000011">
    <property type="entry name" value="Putative Ubiquitin-protein ligase E3C"/>
    <property type="match status" value="1"/>
</dbReference>
<feature type="active site" description="Glycyl thioester intermediate" evidence="5">
    <location>
        <position position="990"/>
    </location>
</feature>
<dbReference type="InterPro" id="IPR000569">
    <property type="entry name" value="HECT_dom"/>
</dbReference>
<dbReference type="GO" id="GO:0006511">
    <property type="term" value="P:ubiquitin-dependent protein catabolic process"/>
    <property type="evidence" value="ECO:0007669"/>
    <property type="project" value="TreeGrafter"/>
</dbReference>
<dbReference type="Proteomes" id="UP000053257">
    <property type="component" value="Unassembled WGS sequence"/>
</dbReference>
<proteinExistence type="predicted"/>
<dbReference type="FunFam" id="3.30.2160.10:FF:000002">
    <property type="entry name" value="Putative Ubiquitin-protein ligase E3C"/>
    <property type="match status" value="1"/>
</dbReference>
<accession>A0A0C3NEK4</accession>
<dbReference type="GO" id="GO:0000209">
    <property type="term" value="P:protein polyubiquitination"/>
    <property type="evidence" value="ECO:0007669"/>
    <property type="project" value="InterPro"/>
</dbReference>
<protein>
    <recommendedName>
        <fullName evidence="2">HECT-type E3 ubiquitin transferase</fullName>
        <ecNumber evidence="2">2.3.2.26</ecNumber>
    </recommendedName>
</protein>
<dbReference type="GO" id="GO:0061630">
    <property type="term" value="F:ubiquitin protein ligase activity"/>
    <property type="evidence" value="ECO:0007669"/>
    <property type="project" value="UniProtKB-EC"/>
</dbReference>
<dbReference type="InterPro" id="IPR044611">
    <property type="entry name" value="E3A/B/C-like"/>
</dbReference>
<dbReference type="HOGENOM" id="CLU_002173_2_4_1"/>
<dbReference type="Gene3D" id="3.30.2410.10">
    <property type="entry name" value="Hect, E3 ligase catalytic domain"/>
    <property type="match status" value="1"/>
</dbReference>
<evidence type="ECO:0000256" key="1">
    <source>
        <dbReference type="ARBA" id="ARBA00000885"/>
    </source>
</evidence>
<dbReference type="OrthoDB" id="8068875at2759"/>
<dbReference type="SUPFAM" id="SSF56204">
    <property type="entry name" value="Hect, E3 ligase catalytic domain"/>
    <property type="match status" value="1"/>
</dbReference>
<dbReference type="PROSITE" id="PS50237">
    <property type="entry name" value="HECT"/>
    <property type="match status" value="1"/>
</dbReference>
<keyword evidence="8" id="KW-1185">Reference proteome</keyword>